<name>A0A9X4L093_9BACL</name>
<comment type="caution">
    <text evidence="1">The sequence shown here is derived from an EMBL/GenBank/DDBJ whole genome shotgun (WGS) entry which is preliminary data.</text>
</comment>
<dbReference type="Proteomes" id="UP001153404">
    <property type="component" value="Unassembled WGS sequence"/>
</dbReference>
<evidence type="ECO:0000313" key="1">
    <source>
        <dbReference type="EMBL" id="MDG0813751.1"/>
    </source>
</evidence>
<evidence type="ECO:0000313" key="2">
    <source>
        <dbReference type="Proteomes" id="UP001153404"/>
    </source>
</evidence>
<dbReference type="InterPro" id="IPR020256">
    <property type="entry name" value="Spore_coat_CotJA"/>
</dbReference>
<dbReference type="EMBL" id="JAPDIA010000008">
    <property type="protein sequence ID" value="MDG0813751.1"/>
    <property type="molecule type" value="Genomic_DNA"/>
</dbReference>
<gene>
    <name evidence="1" type="ORF">OMP40_34055</name>
</gene>
<reference evidence="1" key="1">
    <citation type="submission" date="2022-10" db="EMBL/GenBank/DDBJ databases">
        <title>Comparative genomic analysis of Cohnella hashimotonis sp. nov., isolated from the International Space Station.</title>
        <authorList>
            <person name="Simpson A."/>
            <person name="Venkateswaran K."/>
        </authorList>
    </citation>
    <scope>NUCLEOTIDE SEQUENCE</scope>
    <source>
        <strain evidence="1">DSM 28161</strain>
    </source>
</reference>
<sequence length="73" mass="8597">MYDNQWREWHPYVSSDDPCPPVTVKRYIVPPNQYIYFQPSNLPQFPLDEALCKGTLWPALYSPYTSRCNRKGG</sequence>
<keyword evidence="2" id="KW-1185">Reference proteome</keyword>
<organism evidence="1 2">
    <name type="scientific">Cohnella rhizosphaerae</name>
    <dbReference type="NCBI Taxonomy" id="1457232"/>
    <lineage>
        <taxon>Bacteria</taxon>
        <taxon>Bacillati</taxon>
        <taxon>Bacillota</taxon>
        <taxon>Bacilli</taxon>
        <taxon>Bacillales</taxon>
        <taxon>Paenibacillaceae</taxon>
        <taxon>Cohnella</taxon>
    </lineage>
</organism>
<dbReference type="Pfam" id="PF11007">
    <property type="entry name" value="CotJA"/>
    <property type="match status" value="1"/>
</dbReference>
<dbReference type="RefSeq" id="WP_277537906.1">
    <property type="nucleotide sequence ID" value="NZ_JAPDIA010000008.1"/>
</dbReference>
<proteinExistence type="predicted"/>
<protein>
    <submittedName>
        <fullName evidence="1">Spore coat associated protein CotJA</fullName>
    </submittedName>
</protein>
<accession>A0A9X4L093</accession>
<dbReference type="AlphaFoldDB" id="A0A9X4L093"/>